<dbReference type="SUPFAM" id="SSF53850">
    <property type="entry name" value="Periplasmic binding protein-like II"/>
    <property type="match status" value="1"/>
</dbReference>
<evidence type="ECO:0000259" key="1">
    <source>
        <dbReference type="Pfam" id="PF03466"/>
    </source>
</evidence>
<gene>
    <name evidence="2" type="ORF">ACFQ1S_32660</name>
</gene>
<accession>A0ABW3MIJ6</accession>
<evidence type="ECO:0000313" key="2">
    <source>
        <dbReference type="EMBL" id="MFD1049948.1"/>
    </source>
</evidence>
<reference evidence="3" key="1">
    <citation type="journal article" date="2019" name="Int. J. Syst. Evol. Microbiol.">
        <title>The Global Catalogue of Microorganisms (GCM) 10K type strain sequencing project: providing services to taxonomists for standard genome sequencing and annotation.</title>
        <authorList>
            <consortium name="The Broad Institute Genomics Platform"/>
            <consortium name="The Broad Institute Genome Sequencing Center for Infectious Disease"/>
            <person name="Wu L."/>
            <person name="Ma J."/>
        </authorList>
    </citation>
    <scope>NUCLEOTIDE SEQUENCE [LARGE SCALE GENOMIC DNA]</scope>
    <source>
        <strain evidence="3">JCM 31486</strain>
    </source>
</reference>
<dbReference type="Pfam" id="PF03466">
    <property type="entry name" value="LysR_substrate"/>
    <property type="match status" value="1"/>
</dbReference>
<feature type="domain" description="LysR substrate-binding" evidence="1">
    <location>
        <begin position="2"/>
        <end position="85"/>
    </location>
</feature>
<organism evidence="2 3">
    <name type="scientific">Kibdelosporangium lantanae</name>
    <dbReference type="NCBI Taxonomy" id="1497396"/>
    <lineage>
        <taxon>Bacteria</taxon>
        <taxon>Bacillati</taxon>
        <taxon>Actinomycetota</taxon>
        <taxon>Actinomycetes</taxon>
        <taxon>Pseudonocardiales</taxon>
        <taxon>Pseudonocardiaceae</taxon>
        <taxon>Kibdelosporangium</taxon>
    </lineage>
</organism>
<feature type="non-terminal residue" evidence="2">
    <location>
        <position position="1"/>
    </location>
</feature>
<proteinExistence type="predicted"/>
<name>A0ABW3MIJ6_9PSEU</name>
<dbReference type="EMBL" id="JBHTIS010002504">
    <property type="protein sequence ID" value="MFD1049948.1"/>
    <property type="molecule type" value="Genomic_DNA"/>
</dbReference>
<evidence type="ECO:0000313" key="3">
    <source>
        <dbReference type="Proteomes" id="UP001597045"/>
    </source>
</evidence>
<keyword evidence="3" id="KW-1185">Reference proteome</keyword>
<protein>
    <submittedName>
        <fullName evidence="2">LysR family transcriptional regulator substrate-binding protein</fullName>
    </submittedName>
</protein>
<dbReference type="CDD" id="cd05466">
    <property type="entry name" value="PBP2_LTTR_substrate"/>
    <property type="match status" value="1"/>
</dbReference>
<dbReference type="Gene3D" id="3.40.190.290">
    <property type="match status" value="1"/>
</dbReference>
<dbReference type="InterPro" id="IPR005119">
    <property type="entry name" value="LysR_subst-bd"/>
</dbReference>
<comment type="caution">
    <text evidence="2">The sequence shown here is derived from an EMBL/GenBank/DDBJ whole genome shotgun (WGS) entry which is preliminary data.</text>
</comment>
<sequence length="87" mass="9565">AWWDRQTWLPQARVEVDADDGVVLSMVAQGIGMAILPQLTLTSVPAGVTVVPLEDDPPTRRVMHVTTEAAKHSMAVRELIRELRAGH</sequence>
<dbReference type="Proteomes" id="UP001597045">
    <property type="component" value="Unassembled WGS sequence"/>
</dbReference>